<organism evidence="3 4">
    <name type="scientific">Miscanthus lutarioriparius</name>
    <dbReference type="NCBI Taxonomy" id="422564"/>
    <lineage>
        <taxon>Eukaryota</taxon>
        <taxon>Viridiplantae</taxon>
        <taxon>Streptophyta</taxon>
        <taxon>Embryophyta</taxon>
        <taxon>Tracheophyta</taxon>
        <taxon>Spermatophyta</taxon>
        <taxon>Magnoliopsida</taxon>
        <taxon>Liliopsida</taxon>
        <taxon>Poales</taxon>
        <taxon>Poaceae</taxon>
        <taxon>PACMAD clade</taxon>
        <taxon>Panicoideae</taxon>
        <taxon>Andropogonodae</taxon>
        <taxon>Andropogoneae</taxon>
        <taxon>Saccharinae</taxon>
        <taxon>Miscanthus</taxon>
    </lineage>
</organism>
<feature type="domain" description="Fungal lipase-type" evidence="2">
    <location>
        <begin position="236"/>
        <end position="369"/>
    </location>
</feature>
<keyword evidence="4" id="KW-1185">Reference proteome</keyword>
<comment type="caution">
    <text evidence="3">The sequence shown here is derived from an EMBL/GenBank/DDBJ whole genome shotgun (WGS) entry which is preliminary data.</text>
</comment>
<accession>A0A811N9A7</accession>
<name>A0A811N9A7_9POAL</name>
<evidence type="ECO:0000256" key="1">
    <source>
        <dbReference type="SAM" id="MobiDB-lite"/>
    </source>
</evidence>
<evidence type="ECO:0000259" key="2">
    <source>
        <dbReference type="Pfam" id="PF01764"/>
    </source>
</evidence>
<dbReference type="Proteomes" id="UP000604825">
    <property type="component" value="Unassembled WGS sequence"/>
</dbReference>
<dbReference type="AlphaFoldDB" id="A0A811N9A7"/>
<dbReference type="CDD" id="cd00519">
    <property type="entry name" value="Lipase_3"/>
    <property type="match status" value="1"/>
</dbReference>
<dbReference type="PANTHER" id="PTHR47418">
    <property type="entry name" value="ALPHA/BETA-HYDROLASES SUPERFAMILY PROTEIN"/>
    <property type="match status" value="1"/>
</dbReference>
<dbReference type="GO" id="GO:0006629">
    <property type="term" value="P:lipid metabolic process"/>
    <property type="evidence" value="ECO:0007669"/>
    <property type="project" value="InterPro"/>
</dbReference>
<dbReference type="EMBL" id="CAJGYO010000003">
    <property type="protein sequence ID" value="CAD6219982.1"/>
    <property type="molecule type" value="Genomic_DNA"/>
</dbReference>
<gene>
    <name evidence="3" type="ORF">NCGR_LOCUS13570</name>
</gene>
<dbReference type="OrthoDB" id="438440at2759"/>
<sequence>MATKVDVGGGRWMSLYLVAEALQGPVDLHRTPSESTQQSHFPSTAQMCVSTSISGRSARESRSGRRSTMPNTGSMLWREVGEEEACGAVEVEVEICYTIRKWLKLYYLNAASGRAENIPASTRTFSEILSDLQRSKISIKDWSLSDLTIGLYLIYLSQASSKNEAFKGVQISSNKMVQELIYHLELARGCYKGNATGLARYSMLRKRNVVKFVKDSSILRPGYYIGIDPRAKLVILGIRGTHTVYDLVTDLIALSDKKVSPKGFSTHFGTYEAARWYLRHELGIIRKCLEKHKDYKLRLVGHSLGGASAALLAIMLRKKSKEELGFSPDIISAVGFGTPPCISKEAAESCASYVSTVVLQDDIIPRLSAASLARLRNEILKADWVGVLEKEDLKHIVDIVTNAKLVVSSIQDVARKLGDYAKIVPVSTNSGVTKDPANSTEMLSSNSRNDVFVPEDLFLPGTLYYLQRDIEDINGVEDESYTLWEGDPGENFQRILLSGNLISDHRCESIYYALRDVLKTLPPPQAQDE</sequence>
<dbReference type="Pfam" id="PF01764">
    <property type="entry name" value="Lipase_3"/>
    <property type="match status" value="1"/>
</dbReference>
<dbReference type="InterPro" id="IPR002921">
    <property type="entry name" value="Fungal_lipase-type"/>
</dbReference>
<evidence type="ECO:0000313" key="4">
    <source>
        <dbReference type="Proteomes" id="UP000604825"/>
    </source>
</evidence>
<reference evidence="3" key="1">
    <citation type="submission" date="2020-10" db="EMBL/GenBank/DDBJ databases">
        <authorList>
            <person name="Han B."/>
            <person name="Lu T."/>
            <person name="Zhao Q."/>
            <person name="Huang X."/>
            <person name="Zhao Y."/>
        </authorList>
    </citation>
    <scope>NUCLEOTIDE SEQUENCE</scope>
</reference>
<protein>
    <recommendedName>
        <fullName evidence="2">Fungal lipase-type domain-containing protein</fullName>
    </recommendedName>
</protein>
<feature type="region of interest" description="Disordered" evidence="1">
    <location>
        <begin position="52"/>
        <end position="72"/>
    </location>
</feature>
<dbReference type="Gene3D" id="3.40.50.1820">
    <property type="entry name" value="alpha/beta hydrolase"/>
    <property type="match status" value="1"/>
</dbReference>
<dbReference type="SUPFAM" id="SSF53474">
    <property type="entry name" value="alpha/beta-Hydrolases"/>
    <property type="match status" value="1"/>
</dbReference>
<dbReference type="InterPro" id="IPR029058">
    <property type="entry name" value="AB_hydrolase_fold"/>
</dbReference>
<evidence type="ECO:0000313" key="3">
    <source>
        <dbReference type="EMBL" id="CAD6219982.1"/>
    </source>
</evidence>
<proteinExistence type="predicted"/>